<dbReference type="AlphaFoldDB" id="A0A1T4LW04"/>
<dbReference type="STRING" id="118967.SAMN02745191_1068"/>
<evidence type="ECO:0000313" key="3">
    <source>
        <dbReference type="Proteomes" id="UP000243297"/>
    </source>
</evidence>
<protein>
    <submittedName>
        <fullName evidence="2">Uncharacterized protein</fullName>
    </submittedName>
</protein>
<keyword evidence="1" id="KW-0812">Transmembrane</keyword>
<dbReference type="RefSeq" id="WP_078711490.1">
    <property type="nucleotide sequence ID" value="NZ_FUWY01000002.1"/>
</dbReference>
<keyword evidence="1" id="KW-0472">Membrane</keyword>
<reference evidence="3" key="1">
    <citation type="submission" date="2017-02" db="EMBL/GenBank/DDBJ databases">
        <authorList>
            <person name="Varghese N."/>
            <person name="Submissions S."/>
        </authorList>
    </citation>
    <scope>NUCLEOTIDE SEQUENCE [LARGE SCALE GENOMIC DNA]</scope>
    <source>
        <strain evidence="3">ATCC 25662</strain>
    </source>
</reference>
<feature type="transmembrane region" description="Helical" evidence="1">
    <location>
        <begin position="12"/>
        <end position="32"/>
    </location>
</feature>
<keyword evidence="1" id="KW-1133">Transmembrane helix</keyword>
<organism evidence="2 3">
    <name type="scientific">Anaerorhabdus furcosa</name>
    <dbReference type="NCBI Taxonomy" id="118967"/>
    <lineage>
        <taxon>Bacteria</taxon>
        <taxon>Bacillati</taxon>
        <taxon>Bacillota</taxon>
        <taxon>Erysipelotrichia</taxon>
        <taxon>Erysipelotrichales</taxon>
        <taxon>Erysipelotrichaceae</taxon>
        <taxon>Anaerorhabdus</taxon>
    </lineage>
</organism>
<dbReference type="Proteomes" id="UP000243297">
    <property type="component" value="Unassembled WGS sequence"/>
</dbReference>
<evidence type="ECO:0000256" key="1">
    <source>
        <dbReference type="SAM" id="Phobius"/>
    </source>
</evidence>
<keyword evidence="3" id="KW-1185">Reference proteome</keyword>
<accession>A0A1T4LW04</accession>
<evidence type="ECO:0000313" key="2">
    <source>
        <dbReference type="EMBL" id="SJZ58865.1"/>
    </source>
</evidence>
<sequence length="224" mass="25369">MSKSKTKNNKINGYLLLGIMAVSILITLLFGFNMVTVAFKKGGGSGETVELDNGNTMKNDLYTIGNNPTELNKTSFKALTSALKDNDPLKITDAVVRCFISDYFTWTNKDGNYEVGGLQYIYGPKFTQFSEESRWGFYSDLDLYITQFGRENLLEVESIETTEVVPTGNFVIGDKEMPAYYVEATWIYKKSDKINVDEFQKTGYFTVAINDGRYEIVTIFDNYN</sequence>
<dbReference type="EMBL" id="FUWY01000002">
    <property type="protein sequence ID" value="SJZ58865.1"/>
    <property type="molecule type" value="Genomic_DNA"/>
</dbReference>
<gene>
    <name evidence="2" type="ORF">SAMN02745191_1068</name>
</gene>
<proteinExistence type="predicted"/>
<name>A0A1T4LW04_9FIRM</name>